<reference evidence="2" key="1">
    <citation type="submission" date="2015-11" db="EMBL/GenBank/DDBJ databases">
        <authorList>
            <consortium name="Cross-ministerial Strategic Innovation Promotion Program (SIP) consortium"/>
            <person name="Tomihama T."/>
            <person name="Ikenaga M."/>
            <person name="Sakai M."/>
            <person name="Okubo T."/>
            <person name="Ikeda S."/>
        </authorList>
    </citation>
    <scope>NUCLEOTIDE SEQUENCE [LARGE SCALE GENOMIC DNA]</scope>
    <source>
        <strain evidence="2">S58</strain>
    </source>
</reference>
<accession>A0A100JR10</accession>
<sequence>MNLTDLALTTYSEGTAAQAEQDAEYAVEAQQELLRLARACAGSTLCADAASLDWQCVTEGLPEQVEEARAFLAPGLPEYLRYRIDHNDVDNVSFDLVRPCLSCGRDRIDKVNSLFNLGQLLHQADDPAPAETAEADAEPGPLAALEALQTCTARMAALGRRLVAEHPGLAITAAYTFGHDDTSTNGKLRLKAEAIETIEQIARGLGVEVTDQTRGSSGSGPYDLVFRHVNAATEVDGIELELRATHQLTADEAAAWRAQQNQAGEGE</sequence>
<dbReference type="EMBL" id="BCMM01000021">
    <property type="protein sequence ID" value="GAQ64105.1"/>
    <property type="molecule type" value="Genomic_DNA"/>
</dbReference>
<dbReference type="AlphaFoldDB" id="A0A100JR10"/>
<organism evidence="1 2">
    <name type="scientific">Streptomyces scabiei</name>
    <dbReference type="NCBI Taxonomy" id="1930"/>
    <lineage>
        <taxon>Bacteria</taxon>
        <taxon>Bacillati</taxon>
        <taxon>Actinomycetota</taxon>
        <taxon>Actinomycetes</taxon>
        <taxon>Kitasatosporales</taxon>
        <taxon>Streptomycetaceae</taxon>
        <taxon>Streptomyces</taxon>
    </lineage>
</organism>
<protein>
    <submittedName>
        <fullName evidence="1">Uncharacterized protein</fullName>
    </submittedName>
</protein>
<gene>
    <name evidence="1" type="ORF">SsS58_04495</name>
</gene>
<reference evidence="1 2" key="2">
    <citation type="journal article" date="2016" name="Genome Announc.">
        <title>Draft Genome Sequences of Streptomyces scabiei S58, Streptomyces turgidiscabies T45, and Streptomyces acidiscabies a10, the Pathogens of Potato Common Scab, Isolated in Japan.</title>
        <authorList>
            <person name="Tomihama T."/>
            <person name="Nishi Y."/>
            <person name="Sakai M."/>
            <person name="Ikenaga M."/>
            <person name="Okubo T."/>
            <person name="Ikeda S."/>
        </authorList>
    </citation>
    <scope>NUCLEOTIDE SEQUENCE [LARGE SCALE GENOMIC DNA]</scope>
    <source>
        <strain evidence="1 2">S58</strain>
    </source>
</reference>
<dbReference type="RefSeq" id="WP_059081645.1">
    <property type="nucleotide sequence ID" value="NZ_BCMM01000021.1"/>
</dbReference>
<comment type="caution">
    <text evidence="1">The sequence shown here is derived from an EMBL/GenBank/DDBJ whole genome shotgun (WGS) entry which is preliminary data.</text>
</comment>
<evidence type="ECO:0000313" key="2">
    <source>
        <dbReference type="Proteomes" id="UP000067448"/>
    </source>
</evidence>
<dbReference type="Proteomes" id="UP000067448">
    <property type="component" value="Unassembled WGS sequence"/>
</dbReference>
<evidence type="ECO:0000313" key="1">
    <source>
        <dbReference type="EMBL" id="GAQ64105.1"/>
    </source>
</evidence>
<reference evidence="2" key="3">
    <citation type="submission" date="2016-02" db="EMBL/GenBank/DDBJ databases">
        <title>Draft genome of pathogenic Streptomyces sp. in Japan.</title>
        <authorList>
            <person name="Tomihama T."/>
            <person name="Ikenaga M."/>
            <person name="Sakai M."/>
            <person name="Okubo T."/>
            <person name="Ikeda S."/>
        </authorList>
    </citation>
    <scope>NUCLEOTIDE SEQUENCE [LARGE SCALE GENOMIC DNA]</scope>
    <source>
        <strain evidence="2">S58</strain>
    </source>
</reference>
<dbReference type="OrthoDB" id="4327451at2"/>
<name>A0A100JR10_STRSC</name>
<proteinExistence type="predicted"/>